<dbReference type="AlphaFoldDB" id="A0A9D1CYM2"/>
<evidence type="ECO:0000313" key="6">
    <source>
        <dbReference type="Proteomes" id="UP000886786"/>
    </source>
</evidence>
<accession>A0A9D1CYM2</accession>
<dbReference type="InterPro" id="IPR014201">
    <property type="entry name" value="Spore_IV_A"/>
</dbReference>
<protein>
    <submittedName>
        <fullName evidence="5">Stage IV sporulation protein A</fullName>
    </submittedName>
</protein>
<dbReference type="InterPro" id="IPR027417">
    <property type="entry name" value="P-loop_NTPase"/>
</dbReference>
<dbReference type="GO" id="GO:0043934">
    <property type="term" value="P:sporulation"/>
    <property type="evidence" value="ECO:0007669"/>
    <property type="project" value="InterPro"/>
</dbReference>
<dbReference type="PIRSF" id="PIRSF007466">
    <property type="entry name" value="SpoIVA"/>
    <property type="match status" value="1"/>
</dbReference>
<comment type="caution">
    <text evidence="5">The sequence shown here is derived from an EMBL/GenBank/DDBJ whole genome shotgun (WGS) entry which is preliminary data.</text>
</comment>
<feature type="coiled-coil region" evidence="1">
    <location>
        <begin position="335"/>
        <end position="362"/>
    </location>
</feature>
<sequence length="491" mass="55346">MEKIDIIRNITERTGGDIYLGVVGAVRTGKSTFIKRFIENLVVPNIEDEYERKRTLDEIPQSAQGKTIMTTEPKFVPSNATKIKIDDFSANVRLVDCVGYVIEGAKGYEDENGPRMVHTPWYDESIPFVEAAEIGTEKVIKDHSSIGILVTTDGSIGEFSRNDYVEAEERIVGELTDIGKPYIVILNSTHPMLPETEDLAEQLKEQYNAPVIPLNVDNMSERDAYNILREALYEFPVVCINVEMADWVATLEPNNWLKKAYIETIRESITEIDKLRDIDQITGKLETCEYIEKAYLSEVNTSNGEVTVTLKTPSNLYNEVLKEIIGVDITSRSQLLNLFQTYDEAKREYDQVKDALKMVKKTGYGVASPSLQDMTLDTPEIIKQGSRYGIKLKAVAPSIHMIRVDVESTFEPIIGSEIQSKELISHLMKDQDSRSNNIWKSEIFGRSLDVIVQEGIQAKLSLMPDSVRFKLKQTLTKLVNKGSGNLFAIVI</sequence>
<dbReference type="InterPro" id="IPR046842">
    <property type="entry name" value="SpoIVA_ATPase"/>
</dbReference>
<reference evidence="5" key="2">
    <citation type="journal article" date="2021" name="PeerJ">
        <title>Extensive microbial diversity within the chicken gut microbiome revealed by metagenomics and culture.</title>
        <authorList>
            <person name="Gilroy R."/>
            <person name="Ravi A."/>
            <person name="Getino M."/>
            <person name="Pursley I."/>
            <person name="Horton D.L."/>
            <person name="Alikhan N.F."/>
            <person name="Baker D."/>
            <person name="Gharbi K."/>
            <person name="Hall N."/>
            <person name="Watson M."/>
            <person name="Adriaenssens E.M."/>
            <person name="Foster-Nyarko E."/>
            <person name="Jarju S."/>
            <person name="Secka A."/>
            <person name="Antonio M."/>
            <person name="Oren A."/>
            <person name="Chaudhuri R.R."/>
            <person name="La Ragione R."/>
            <person name="Hildebrand F."/>
            <person name="Pallen M.J."/>
        </authorList>
    </citation>
    <scope>NUCLEOTIDE SEQUENCE</scope>
    <source>
        <strain evidence="5">CHK147-3167</strain>
    </source>
</reference>
<gene>
    <name evidence="5" type="primary">spoIVA</name>
    <name evidence="5" type="ORF">IAB27_04690</name>
</gene>
<dbReference type="Proteomes" id="UP000886786">
    <property type="component" value="Unassembled WGS sequence"/>
</dbReference>
<dbReference type="Gene3D" id="3.40.50.300">
    <property type="entry name" value="P-loop containing nucleotide triphosphate hydrolases"/>
    <property type="match status" value="1"/>
</dbReference>
<dbReference type="Pfam" id="PF20438">
    <property type="entry name" value="SpoIVA_middle"/>
    <property type="match status" value="1"/>
</dbReference>
<evidence type="ECO:0000256" key="1">
    <source>
        <dbReference type="SAM" id="Coils"/>
    </source>
</evidence>
<keyword evidence="1" id="KW-0175">Coiled coil</keyword>
<dbReference type="GO" id="GO:0016887">
    <property type="term" value="F:ATP hydrolysis activity"/>
    <property type="evidence" value="ECO:0007669"/>
    <property type="project" value="InterPro"/>
</dbReference>
<evidence type="ECO:0000259" key="4">
    <source>
        <dbReference type="Pfam" id="PF20439"/>
    </source>
</evidence>
<dbReference type="SUPFAM" id="SSF52540">
    <property type="entry name" value="P-loop containing nucleoside triphosphate hydrolases"/>
    <property type="match status" value="1"/>
</dbReference>
<proteinExistence type="predicted"/>
<dbReference type="InterPro" id="IPR046840">
    <property type="entry name" value="SpoIVA_C"/>
</dbReference>
<dbReference type="NCBIfam" id="TIGR02836">
    <property type="entry name" value="spore_IV_A"/>
    <property type="match status" value="1"/>
</dbReference>
<name>A0A9D1CYM2_9FIRM</name>
<feature type="domain" description="Sporulation stage IV protein A C-terminal" evidence="4">
    <location>
        <begin position="416"/>
        <end position="491"/>
    </location>
</feature>
<feature type="domain" description="Stage IV sporulation protein A ATPase" evidence="2">
    <location>
        <begin position="1"/>
        <end position="236"/>
    </location>
</feature>
<organism evidence="5 6">
    <name type="scientific">Candidatus Coprosoma intestinipullorum</name>
    <dbReference type="NCBI Taxonomy" id="2840752"/>
    <lineage>
        <taxon>Bacteria</taxon>
        <taxon>Bacillati</taxon>
        <taxon>Bacillota</taxon>
        <taxon>Bacillota incertae sedis</taxon>
        <taxon>Candidatus Coprosoma</taxon>
    </lineage>
</organism>
<dbReference type="GO" id="GO:0005524">
    <property type="term" value="F:ATP binding"/>
    <property type="evidence" value="ECO:0007669"/>
    <property type="project" value="InterPro"/>
</dbReference>
<feature type="domain" description="Stage IV sporulation protein A middle" evidence="3">
    <location>
        <begin position="237"/>
        <end position="415"/>
    </location>
</feature>
<dbReference type="InterPro" id="IPR046841">
    <property type="entry name" value="SpoIVA_middle"/>
</dbReference>
<dbReference type="EMBL" id="DVFV01000087">
    <property type="protein sequence ID" value="HIQ90902.1"/>
    <property type="molecule type" value="Genomic_DNA"/>
</dbReference>
<evidence type="ECO:0000259" key="2">
    <source>
        <dbReference type="Pfam" id="PF09547"/>
    </source>
</evidence>
<dbReference type="Pfam" id="PF20439">
    <property type="entry name" value="SpoIVA_C"/>
    <property type="match status" value="1"/>
</dbReference>
<reference evidence="5" key="1">
    <citation type="submission" date="2020-10" db="EMBL/GenBank/DDBJ databases">
        <authorList>
            <person name="Gilroy R."/>
        </authorList>
    </citation>
    <scope>NUCLEOTIDE SEQUENCE</scope>
    <source>
        <strain evidence="5">CHK147-3167</strain>
    </source>
</reference>
<evidence type="ECO:0000313" key="5">
    <source>
        <dbReference type="EMBL" id="HIQ90902.1"/>
    </source>
</evidence>
<evidence type="ECO:0000259" key="3">
    <source>
        <dbReference type="Pfam" id="PF20438"/>
    </source>
</evidence>
<dbReference type="Pfam" id="PF09547">
    <property type="entry name" value="SpoIVA_ATPase"/>
    <property type="match status" value="1"/>
</dbReference>